<dbReference type="Gene3D" id="3.40.630.30">
    <property type="match status" value="1"/>
</dbReference>
<dbReference type="SUPFAM" id="SSF55729">
    <property type="entry name" value="Acyl-CoA N-acyltransferases (Nat)"/>
    <property type="match status" value="1"/>
</dbReference>
<protein>
    <submittedName>
        <fullName evidence="2">GNAT family N-acetyltransferase</fullName>
        <ecNumber evidence="2">2.3.-.-</ecNumber>
    </submittedName>
</protein>
<keyword evidence="2" id="KW-0808">Transferase</keyword>
<name>A0ABW6K4V0_9BACI</name>
<dbReference type="RefSeq" id="WP_389357222.1">
    <property type="nucleotide sequence ID" value="NZ_JBIACK010000001.1"/>
</dbReference>
<accession>A0ABW6K4V0</accession>
<dbReference type="EC" id="2.3.-.-" evidence="2"/>
<evidence type="ECO:0000259" key="1">
    <source>
        <dbReference type="PROSITE" id="PS51186"/>
    </source>
</evidence>
<gene>
    <name evidence="2" type="ORF">ACFYKX_01090</name>
</gene>
<keyword evidence="2" id="KW-0012">Acyltransferase</keyword>
<proteinExistence type="predicted"/>
<reference evidence="2 3" key="1">
    <citation type="submission" date="2024-08" db="EMBL/GenBank/DDBJ databases">
        <title>Two novel Cytobacillus novel species.</title>
        <authorList>
            <person name="Liu G."/>
        </authorList>
    </citation>
    <scope>NUCLEOTIDE SEQUENCE [LARGE SCALE GENOMIC DNA]</scope>
    <source>
        <strain evidence="2 3">FJAT-54145</strain>
    </source>
</reference>
<dbReference type="InterPro" id="IPR000182">
    <property type="entry name" value="GNAT_dom"/>
</dbReference>
<sequence>MEVTIQKSKFDEIKPLIGPAYKEGLRIRETDGTVWFTAKVNGEVVGLVSCIVRERQRKAIFKRGFVLQDYRRKGIYNKLFEERLNYVKENQKIKVITALCTKESIHCFLKHGFKINRKHSRKYTSVLLRLK</sequence>
<keyword evidence="3" id="KW-1185">Reference proteome</keyword>
<feature type="domain" description="N-acetyltransferase" evidence="1">
    <location>
        <begin position="1"/>
        <end position="131"/>
    </location>
</feature>
<dbReference type="InterPro" id="IPR016181">
    <property type="entry name" value="Acyl_CoA_acyltransferase"/>
</dbReference>
<dbReference type="Proteomes" id="UP001601059">
    <property type="component" value="Unassembled WGS sequence"/>
</dbReference>
<dbReference type="CDD" id="cd04301">
    <property type="entry name" value="NAT_SF"/>
    <property type="match status" value="1"/>
</dbReference>
<comment type="caution">
    <text evidence="2">The sequence shown here is derived from an EMBL/GenBank/DDBJ whole genome shotgun (WGS) entry which is preliminary data.</text>
</comment>
<dbReference type="Pfam" id="PF00583">
    <property type="entry name" value="Acetyltransf_1"/>
    <property type="match status" value="1"/>
</dbReference>
<dbReference type="PROSITE" id="PS51186">
    <property type="entry name" value="GNAT"/>
    <property type="match status" value="1"/>
</dbReference>
<organism evidence="2 3">
    <name type="scientific">Cytobacillus spartinae</name>
    <dbReference type="NCBI Taxonomy" id="3299023"/>
    <lineage>
        <taxon>Bacteria</taxon>
        <taxon>Bacillati</taxon>
        <taxon>Bacillota</taxon>
        <taxon>Bacilli</taxon>
        <taxon>Bacillales</taxon>
        <taxon>Bacillaceae</taxon>
        <taxon>Cytobacillus</taxon>
    </lineage>
</organism>
<dbReference type="EMBL" id="JBIACK010000001">
    <property type="protein sequence ID" value="MFE8699208.1"/>
    <property type="molecule type" value="Genomic_DNA"/>
</dbReference>
<dbReference type="GO" id="GO:0016746">
    <property type="term" value="F:acyltransferase activity"/>
    <property type="evidence" value="ECO:0007669"/>
    <property type="project" value="UniProtKB-KW"/>
</dbReference>
<evidence type="ECO:0000313" key="3">
    <source>
        <dbReference type="Proteomes" id="UP001601059"/>
    </source>
</evidence>
<evidence type="ECO:0000313" key="2">
    <source>
        <dbReference type="EMBL" id="MFE8699208.1"/>
    </source>
</evidence>